<dbReference type="Proteomes" id="UP000001306">
    <property type="component" value="Chromosome"/>
</dbReference>
<keyword evidence="4" id="KW-1185">Reference proteome</keyword>
<dbReference type="EMBL" id="AE016822">
    <property type="protein sequence ID" value="AAT90119.1"/>
    <property type="molecule type" value="Genomic_DNA"/>
</dbReference>
<evidence type="ECO:0000313" key="3">
    <source>
        <dbReference type="EMBL" id="AAT90119.1"/>
    </source>
</evidence>
<dbReference type="KEGG" id="lxx:Lxx25110"/>
<keyword evidence="2" id="KW-0472">Membrane</keyword>
<sequence>MGRDRRCVPGHWGGDAAIRITIRVAAAGGERIVSERSQKDSPVSARIEPTRRDRFLPVELLAISGGLAVFTGLIVLMATRELLIAGVAFGIAFIVSLLSVALFALAFKPNEAEAEDIHEQDAEAAAKAAERSQPEGRTAPAGDDEAPGMEKPAAH</sequence>
<reference evidence="3 4" key="1">
    <citation type="journal article" date="2004" name="Mol. Plant Microbe Interact.">
        <title>The genome sequence of the Gram-positive sugarcane pathogen Leifsonia xyli subsp. xyli.</title>
        <authorList>
            <person name="Monteiro-Vitorello C.B."/>
            <person name="Camargo L.E.A."/>
            <person name="Van Sluys M.A."/>
            <person name="Kitajima J.P."/>
            <person name="Truffi D."/>
            <person name="do Amaral A.M."/>
            <person name="Harakava R."/>
            <person name="de Oliveira J.C.F."/>
            <person name="Wood D."/>
            <person name="de Oliveira M.C."/>
            <person name="Miyaki C.Y."/>
            <person name="Takita M.A."/>
            <person name="da Silva A.C.R."/>
            <person name="Furlan L.R."/>
            <person name="Carraro D.M."/>
            <person name="Camarotte G."/>
            <person name="Almeida N.F. Jr."/>
            <person name="Carrer H."/>
            <person name="Coutinho L.L."/>
            <person name="El-Dorry H.A."/>
            <person name="Ferro M.I.T."/>
            <person name="Gagliardi P.R."/>
            <person name="Giglioti E."/>
            <person name="Goldman M.H.S."/>
            <person name="Goldman G.H."/>
            <person name="Kimura E.T."/>
            <person name="Ferro E.S."/>
            <person name="Kuramae E.E."/>
            <person name="Lemos E.G.M."/>
            <person name="Lemos M.V.F."/>
            <person name="Mauro S.M.Z."/>
            <person name="Machado M.A."/>
            <person name="Marino C.L."/>
            <person name="Menck C.F."/>
            <person name="Nunes L.R."/>
            <person name="Oliveira R.C."/>
            <person name="Pereira G.G."/>
            <person name="Siqueira W."/>
            <person name="de Souza A.A."/>
            <person name="Tsai S.M."/>
            <person name="Zanca A.S."/>
            <person name="Simpson A.J.G."/>
            <person name="Brumbley S.M."/>
            <person name="Setubal J.C."/>
        </authorList>
    </citation>
    <scope>NUCLEOTIDE SEQUENCE [LARGE SCALE GENOMIC DNA]</scope>
    <source>
        <strain evidence="3 4">CTCB07</strain>
    </source>
</reference>
<evidence type="ECO:0000313" key="4">
    <source>
        <dbReference type="Proteomes" id="UP000001306"/>
    </source>
</evidence>
<gene>
    <name evidence="3" type="ordered locus">Lxx25110</name>
</gene>
<organism evidence="3 4">
    <name type="scientific">Leifsonia xyli subsp. xyli (strain CTCB07)</name>
    <dbReference type="NCBI Taxonomy" id="281090"/>
    <lineage>
        <taxon>Bacteria</taxon>
        <taxon>Bacillati</taxon>
        <taxon>Actinomycetota</taxon>
        <taxon>Actinomycetes</taxon>
        <taxon>Micrococcales</taxon>
        <taxon>Microbacteriaceae</taxon>
        <taxon>Leifsonia</taxon>
    </lineage>
</organism>
<accession>Q6ABX3</accession>
<evidence type="ECO:0000256" key="1">
    <source>
        <dbReference type="SAM" id="MobiDB-lite"/>
    </source>
</evidence>
<name>Q6ABX3_LEIXX</name>
<dbReference type="HOGENOM" id="CLU_142815_0_0_11"/>
<protein>
    <submittedName>
        <fullName evidence="3">Uncharacterized protein</fullName>
    </submittedName>
</protein>
<feature type="region of interest" description="Disordered" evidence="1">
    <location>
        <begin position="114"/>
        <end position="155"/>
    </location>
</feature>
<dbReference type="eggNOG" id="ENOG5031QMY">
    <property type="taxonomic scope" value="Bacteria"/>
</dbReference>
<proteinExistence type="predicted"/>
<dbReference type="AlphaFoldDB" id="Q6ABX3"/>
<feature type="transmembrane region" description="Helical" evidence="2">
    <location>
        <begin position="55"/>
        <end position="76"/>
    </location>
</feature>
<keyword evidence="2" id="KW-1133">Transmembrane helix</keyword>
<keyword evidence="2" id="KW-0812">Transmembrane</keyword>
<feature type="transmembrane region" description="Helical" evidence="2">
    <location>
        <begin position="82"/>
        <end position="107"/>
    </location>
</feature>
<evidence type="ECO:0000256" key="2">
    <source>
        <dbReference type="SAM" id="Phobius"/>
    </source>
</evidence>